<dbReference type="GO" id="GO:0008137">
    <property type="term" value="F:NADH dehydrogenase (ubiquinone) activity"/>
    <property type="evidence" value="ECO:0007669"/>
    <property type="project" value="UniProtKB-UniRule"/>
</dbReference>
<keyword evidence="6 9" id="KW-1133">Transmembrane helix</keyword>
<evidence type="ECO:0000256" key="7">
    <source>
        <dbReference type="ARBA" id="ARBA00023136"/>
    </source>
</evidence>
<evidence type="ECO:0000256" key="5">
    <source>
        <dbReference type="ARBA" id="ARBA00022692"/>
    </source>
</evidence>
<dbReference type="GO" id="GO:0031966">
    <property type="term" value="C:mitochondrial membrane"/>
    <property type="evidence" value="ECO:0007669"/>
    <property type="project" value="UniProtKB-SubCell"/>
</dbReference>
<organism evidence="10">
    <name type="scientific">Lissoclinum sp. TIC-2013-079</name>
    <dbReference type="NCBI Taxonomy" id="2010181"/>
    <lineage>
        <taxon>Eukaryota</taxon>
        <taxon>Metazoa</taxon>
        <taxon>Chordata</taxon>
        <taxon>Tunicata</taxon>
        <taxon>Ascidiacea</taxon>
        <taxon>Aplousobranchia</taxon>
        <taxon>Didemnidae</taxon>
        <taxon>Lissoclinum</taxon>
    </lineage>
</organism>
<keyword evidence="9" id="KW-0249">Electron transport</keyword>
<dbReference type="EC" id="7.1.1.2" evidence="9"/>
<evidence type="ECO:0000256" key="4">
    <source>
        <dbReference type="ARBA" id="ARBA00022448"/>
    </source>
</evidence>
<evidence type="ECO:0000256" key="6">
    <source>
        <dbReference type="ARBA" id="ARBA00022989"/>
    </source>
</evidence>
<comment type="catalytic activity">
    <reaction evidence="8 9">
        <text>a ubiquinone + NADH + 5 H(+)(in) = a ubiquinol + NAD(+) + 4 H(+)(out)</text>
        <dbReference type="Rhea" id="RHEA:29091"/>
        <dbReference type="Rhea" id="RHEA-COMP:9565"/>
        <dbReference type="Rhea" id="RHEA-COMP:9566"/>
        <dbReference type="ChEBI" id="CHEBI:15378"/>
        <dbReference type="ChEBI" id="CHEBI:16389"/>
        <dbReference type="ChEBI" id="CHEBI:17976"/>
        <dbReference type="ChEBI" id="CHEBI:57540"/>
        <dbReference type="ChEBI" id="CHEBI:57945"/>
        <dbReference type="EC" id="7.1.1.2"/>
    </reaction>
</comment>
<name>A0A2D1C2X2_9ASCI</name>
<sequence length="108" mass="13363">MIFFFLFFFCFFLFFLGKQFFKGFNSYFFMNTMKEYECGYGELDSINYSYLYQFYFVSISYMVFDMEIVFFLPIFFSLGFVNYIFLGGMLFLFMLILGLLWEMFYNIF</sequence>
<evidence type="ECO:0000313" key="10">
    <source>
        <dbReference type="EMBL" id="ATN28864.1"/>
    </source>
</evidence>
<keyword evidence="5 9" id="KW-0812">Transmembrane</keyword>
<dbReference type="AlphaFoldDB" id="A0A2D1C2X2"/>
<geneLocation type="mitochondrion" evidence="10"/>
<evidence type="ECO:0000256" key="9">
    <source>
        <dbReference type="RuleBase" id="RU003640"/>
    </source>
</evidence>
<keyword evidence="9" id="KW-0520">NAD</keyword>
<dbReference type="InterPro" id="IPR000440">
    <property type="entry name" value="NADH_UbQ/plastoQ_OxRdtase_su3"/>
</dbReference>
<dbReference type="Gene3D" id="1.20.58.1610">
    <property type="entry name" value="NADH:ubiquinone/plastoquinone oxidoreductase, chain 3"/>
    <property type="match status" value="1"/>
</dbReference>
<protein>
    <recommendedName>
        <fullName evidence="3 9">NADH-ubiquinone oxidoreductase chain 3</fullName>
        <ecNumber evidence="9">7.1.1.2</ecNumber>
    </recommendedName>
</protein>
<dbReference type="InterPro" id="IPR038430">
    <property type="entry name" value="NDAH_ubi_oxred_su3_sf"/>
</dbReference>
<evidence type="ECO:0000256" key="3">
    <source>
        <dbReference type="ARBA" id="ARBA00021007"/>
    </source>
</evidence>
<keyword evidence="9" id="KW-0679">Respiratory chain</keyword>
<proteinExistence type="inferred from homology"/>
<feature type="transmembrane region" description="Helical" evidence="9">
    <location>
        <begin position="52"/>
        <end position="76"/>
    </location>
</feature>
<comment type="subcellular location">
    <subcellularLocation>
        <location evidence="1">Membrane</location>
    </subcellularLocation>
    <subcellularLocation>
        <location evidence="9">Mitochondrion membrane</location>
        <topology evidence="9">Multi-pass membrane protein</topology>
    </subcellularLocation>
</comment>
<dbReference type="EMBL" id="MF573328">
    <property type="protein sequence ID" value="ATN28864.1"/>
    <property type="molecule type" value="Genomic_DNA"/>
</dbReference>
<keyword evidence="7 9" id="KW-0472">Membrane</keyword>
<evidence type="ECO:0000256" key="1">
    <source>
        <dbReference type="ARBA" id="ARBA00004370"/>
    </source>
</evidence>
<comment type="function">
    <text evidence="9">Core subunit of the mitochondrial membrane respiratory chain NADH dehydrogenase (Complex I) which catalyzes electron transfer from NADH through the respiratory chain, using ubiquinone as an electron acceptor. Essential for the catalytic activity of complex I.</text>
</comment>
<evidence type="ECO:0000256" key="2">
    <source>
        <dbReference type="ARBA" id="ARBA00008472"/>
    </source>
</evidence>
<gene>
    <name evidence="10" type="primary">ND3</name>
</gene>
<keyword evidence="4 9" id="KW-0813">Transport</keyword>
<accession>A0A2D1C2X2</accession>
<feature type="transmembrane region" description="Helical" evidence="9">
    <location>
        <begin position="83"/>
        <end position="101"/>
    </location>
</feature>
<comment type="similarity">
    <text evidence="2 9">Belongs to the complex I subunit 3 family.</text>
</comment>
<keyword evidence="9 10" id="KW-0496">Mitochondrion</keyword>
<reference evidence="10" key="1">
    <citation type="journal article" date="2017" name="mSystems">
        <title>Increased biosynthetic gene dosage in a genome-reduced defensive bacterial symbiont.</title>
        <authorList>
            <person name="Lopera J."/>
            <person name="Miller I.J."/>
            <person name="McPhail K.L."/>
            <person name="Kwan J.C."/>
        </authorList>
    </citation>
    <scope>NUCLEOTIDE SEQUENCE</scope>
    <source>
        <strain evidence="10">TIC-2013-079</strain>
    </source>
</reference>
<dbReference type="Pfam" id="PF00507">
    <property type="entry name" value="Oxidored_q4"/>
    <property type="match status" value="1"/>
</dbReference>
<keyword evidence="9" id="KW-0830">Ubiquinone</keyword>
<evidence type="ECO:0000256" key="8">
    <source>
        <dbReference type="ARBA" id="ARBA00049551"/>
    </source>
</evidence>
<keyword evidence="9" id="KW-1278">Translocase</keyword>